<keyword evidence="5" id="KW-1185">Reference proteome</keyword>
<protein>
    <recommendedName>
        <fullName evidence="3">C-type lectin domain-containing protein</fullName>
    </recommendedName>
</protein>
<dbReference type="Gene3D" id="3.10.100.10">
    <property type="entry name" value="Mannose-Binding Protein A, subunit A"/>
    <property type="match status" value="1"/>
</dbReference>
<evidence type="ECO:0000313" key="4">
    <source>
        <dbReference type="Ensembl" id="ENSCLMP00005025114.1"/>
    </source>
</evidence>
<dbReference type="PANTHER" id="PTHR45710:SF26">
    <property type="entry name" value="RH26557P"/>
    <property type="match status" value="1"/>
</dbReference>
<dbReference type="Proteomes" id="UP000694565">
    <property type="component" value="Unplaced"/>
</dbReference>
<proteinExistence type="predicted"/>
<dbReference type="PROSITE" id="PS50041">
    <property type="entry name" value="C_TYPE_LECTIN_2"/>
    <property type="match status" value="1"/>
</dbReference>
<dbReference type="Pfam" id="PF00059">
    <property type="entry name" value="Lectin_C"/>
    <property type="match status" value="1"/>
</dbReference>
<dbReference type="SMART" id="SM00034">
    <property type="entry name" value="CLECT"/>
    <property type="match status" value="1"/>
</dbReference>
<reference evidence="4" key="1">
    <citation type="submission" date="2025-08" db="UniProtKB">
        <authorList>
            <consortium name="Ensembl"/>
        </authorList>
    </citation>
    <scope>IDENTIFICATION</scope>
</reference>
<keyword evidence="2" id="KW-0472">Membrane</keyword>
<sequence length="258" mass="29428">MEEELHYVAVTFKTEGISAHEIIYDEVTTCKEHALGTDPAIPEKKKTAPRCSALHLLTAALGVICVVLVSAVVSTLVSEQHRENINLTAQNLQMWTEKTDLERRAEELTKERDRLSWTVGVILDFENFPVNSHCPQKVCTPCLDGWLLFQSNCYMFSESDYYHGWRTWEGSRDQCRQMKAQLVVIGSQEEQEFINNHTHHYNDDNHGYWIGLIIVGNQRLIVFTRFWRTEQAGYRVSCGLSLPGAGPLANWVKESAAL</sequence>
<dbReference type="InterPro" id="IPR001304">
    <property type="entry name" value="C-type_lectin-like"/>
</dbReference>
<feature type="transmembrane region" description="Helical" evidence="2">
    <location>
        <begin position="54"/>
        <end position="77"/>
    </location>
</feature>
<comment type="subcellular location">
    <subcellularLocation>
        <location evidence="1">Cell membrane</location>
        <topology evidence="1">Single-pass type II membrane protein</topology>
    </subcellularLocation>
</comment>
<organism evidence="4 5">
    <name type="scientific">Cyclopterus lumpus</name>
    <name type="common">Lumpsucker</name>
    <dbReference type="NCBI Taxonomy" id="8103"/>
    <lineage>
        <taxon>Eukaryota</taxon>
        <taxon>Metazoa</taxon>
        <taxon>Chordata</taxon>
        <taxon>Craniata</taxon>
        <taxon>Vertebrata</taxon>
        <taxon>Euteleostomi</taxon>
        <taxon>Actinopterygii</taxon>
        <taxon>Neopterygii</taxon>
        <taxon>Teleostei</taxon>
        <taxon>Neoteleostei</taxon>
        <taxon>Acanthomorphata</taxon>
        <taxon>Eupercaria</taxon>
        <taxon>Perciformes</taxon>
        <taxon>Cottioidei</taxon>
        <taxon>Cottales</taxon>
        <taxon>Cyclopteridae</taxon>
        <taxon>Cyclopterus</taxon>
    </lineage>
</organism>
<dbReference type="InterPro" id="IPR016186">
    <property type="entry name" value="C-type_lectin-like/link_sf"/>
</dbReference>
<keyword evidence="2" id="KW-1133">Transmembrane helix</keyword>
<evidence type="ECO:0000256" key="2">
    <source>
        <dbReference type="SAM" id="Phobius"/>
    </source>
</evidence>
<dbReference type="InterPro" id="IPR050828">
    <property type="entry name" value="C-type_lectin/matrix_domain"/>
</dbReference>
<reference evidence="4" key="2">
    <citation type="submission" date="2025-09" db="UniProtKB">
        <authorList>
            <consortium name="Ensembl"/>
        </authorList>
    </citation>
    <scope>IDENTIFICATION</scope>
</reference>
<evidence type="ECO:0000259" key="3">
    <source>
        <dbReference type="PROSITE" id="PS50041"/>
    </source>
</evidence>
<name>A0A8C3G059_CYCLU</name>
<accession>A0A8C3G059</accession>
<dbReference type="GO" id="GO:0005886">
    <property type="term" value="C:plasma membrane"/>
    <property type="evidence" value="ECO:0007669"/>
    <property type="project" value="UniProtKB-SubCell"/>
</dbReference>
<evidence type="ECO:0000313" key="5">
    <source>
        <dbReference type="Proteomes" id="UP000694565"/>
    </source>
</evidence>
<feature type="domain" description="C-type lectin" evidence="3">
    <location>
        <begin position="149"/>
        <end position="212"/>
    </location>
</feature>
<evidence type="ECO:0000256" key="1">
    <source>
        <dbReference type="ARBA" id="ARBA00004401"/>
    </source>
</evidence>
<dbReference type="InterPro" id="IPR016187">
    <property type="entry name" value="CTDL_fold"/>
</dbReference>
<dbReference type="SUPFAM" id="SSF56436">
    <property type="entry name" value="C-type lectin-like"/>
    <property type="match status" value="1"/>
</dbReference>
<dbReference type="Ensembl" id="ENSCLMT00005026248.1">
    <property type="protein sequence ID" value="ENSCLMP00005025114.1"/>
    <property type="gene ID" value="ENSCLMG00005012326.1"/>
</dbReference>
<dbReference type="GeneTree" id="ENSGT01100000263776"/>
<dbReference type="PANTHER" id="PTHR45710">
    <property type="entry name" value="C-TYPE LECTIN DOMAIN-CONTAINING PROTEIN 180"/>
    <property type="match status" value="1"/>
</dbReference>
<keyword evidence="2" id="KW-0812">Transmembrane</keyword>
<dbReference type="AlphaFoldDB" id="A0A8C3G059"/>